<sequence>MVELRSTTSLDQREQHPSGPVKRFRTRAERRASGRVLDIGARHLSDLPSYQHVSHLALVGAGPDVGEAELPLQAEKVDAEPEQLPFPDRAFDVVVCRFALGRAEGTASEIARVLRRTGHLLFLEIAGDTKWDHRPLVLTHLHRSGLITHDVEWTWPGSPTLRPLVQGVATHPNPQYERETAWLSSTGRERR</sequence>
<dbReference type="Gene3D" id="3.40.50.150">
    <property type="entry name" value="Vaccinia Virus protein VP39"/>
    <property type="match status" value="1"/>
</dbReference>
<accession>A0A561U4K2</accession>
<keyword evidence="3" id="KW-0808">Transferase</keyword>
<gene>
    <name evidence="3" type="ORF">FHU35_14563</name>
</gene>
<keyword evidence="4" id="KW-1185">Reference proteome</keyword>
<evidence type="ECO:0000313" key="4">
    <source>
        <dbReference type="Proteomes" id="UP000316184"/>
    </source>
</evidence>
<evidence type="ECO:0000259" key="2">
    <source>
        <dbReference type="Pfam" id="PF08241"/>
    </source>
</evidence>
<dbReference type="InterPro" id="IPR013216">
    <property type="entry name" value="Methyltransf_11"/>
</dbReference>
<dbReference type="Pfam" id="PF08241">
    <property type="entry name" value="Methyltransf_11"/>
    <property type="match status" value="1"/>
</dbReference>
<feature type="region of interest" description="Disordered" evidence="1">
    <location>
        <begin position="1"/>
        <end position="29"/>
    </location>
</feature>
<proteinExistence type="predicted"/>
<dbReference type="GO" id="GO:0032259">
    <property type="term" value="P:methylation"/>
    <property type="evidence" value="ECO:0007669"/>
    <property type="project" value="UniProtKB-KW"/>
</dbReference>
<dbReference type="GO" id="GO:0008757">
    <property type="term" value="F:S-adenosylmethionine-dependent methyltransferase activity"/>
    <property type="evidence" value="ECO:0007669"/>
    <property type="project" value="InterPro"/>
</dbReference>
<dbReference type="AlphaFoldDB" id="A0A561U4K2"/>
<dbReference type="InterPro" id="IPR029063">
    <property type="entry name" value="SAM-dependent_MTases_sf"/>
</dbReference>
<organism evidence="3 4">
    <name type="scientific">Saccharopolyspora dendranthemae</name>
    <dbReference type="NCBI Taxonomy" id="1181886"/>
    <lineage>
        <taxon>Bacteria</taxon>
        <taxon>Bacillati</taxon>
        <taxon>Actinomycetota</taxon>
        <taxon>Actinomycetes</taxon>
        <taxon>Pseudonocardiales</taxon>
        <taxon>Pseudonocardiaceae</taxon>
        <taxon>Saccharopolyspora</taxon>
    </lineage>
</organism>
<feature type="domain" description="Methyltransferase type 11" evidence="2">
    <location>
        <begin position="75"/>
        <end position="122"/>
    </location>
</feature>
<dbReference type="SUPFAM" id="SSF53335">
    <property type="entry name" value="S-adenosyl-L-methionine-dependent methyltransferases"/>
    <property type="match status" value="1"/>
</dbReference>
<reference evidence="3 4" key="1">
    <citation type="submission" date="2019-06" db="EMBL/GenBank/DDBJ databases">
        <title>Sequencing the genomes of 1000 actinobacteria strains.</title>
        <authorList>
            <person name="Klenk H.-P."/>
        </authorList>
    </citation>
    <scope>NUCLEOTIDE SEQUENCE [LARGE SCALE GENOMIC DNA]</scope>
    <source>
        <strain evidence="3 4">DSM 46699</strain>
    </source>
</reference>
<dbReference type="Proteomes" id="UP000316184">
    <property type="component" value="Unassembled WGS sequence"/>
</dbReference>
<feature type="compositionally biased region" description="Polar residues" evidence="1">
    <location>
        <begin position="1"/>
        <end position="10"/>
    </location>
</feature>
<dbReference type="RefSeq" id="WP_145742524.1">
    <property type="nucleotide sequence ID" value="NZ_VIWX01000004.1"/>
</dbReference>
<comment type="caution">
    <text evidence="3">The sequence shown here is derived from an EMBL/GenBank/DDBJ whole genome shotgun (WGS) entry which is preliminary data.</text>
</comment>
<name>A0A561U4K2_9PSEU</name>
<evidence type="ECO:0000256" key="1">
    <source>
        <dbReference type="SAM" id="MobiDB-lite"/>
    </source>
</evidence>
<protein>
    <submittedName>
        <fullName evidence="3">Methyltransferase family protein</fullName>
    </submittedName>
</protein>
<dbReference type="OrthoDB" id="65624at2"/>
<evidence type="ECO:0000313" key="3">
    <source>
        <dbReference type="EMBL" id="TWF94276.1"/>
    </source>
</evidence>
<dbReference type="EMBL" id="VIWX01000004">
    <property type="protein sequence ID" value="TWF94276.1"/>
    <property type="molecule type" value="Genomic_DNA"/>
</dbReference>
<keyword evidence="3" id="KW-0489">Methyltransferase</keyword>